<dbReference type="Gene3D" id="3.40.50.150">
    <property type="entry name" value="Vaccinia Virus protein VP39"/>
    <property type="match status" value="1"/>
</dbReference>
<comment type="caution">
    <text evidence="2">The sequence shown here is derived from an EMBL/GenBank/DDBJ whole genome shotgun (WGS) entry which is preliminary data.</text>
</comment>
<organism evidence="2 3">
    <name type="scientific">Actinocatenispora rupis</name>
    <dbReference type="NCBI Taxonomy" id="519421"/>
    <lineage>
        <taxon>Bacteria</taxon>
        <taxon>Bacillati</taxon>
        <taxon>Actinomycetota</taxon>
        <taxon>Actinomycetes</taxon>
        <taxon>Micromonosporales</taxon>
        <taxon>Micromonosporaceae</taxon>
        <taxon>Actinocatenispora</taxon>
    </lineage>
</organism>
<dbReference type="InterPro" id="IPR053173">
    <property type="entry name" value="SAM-binding_MTase"/>
</dbReference>
<reference evidence="2" key="1">
    <citation type="submission" date="2021-01" db="EMBL/GenBank/DDBJ databases">
        <title>Whole genome shotgun sequence of Actinocatenispora rupis NBRC 107355.</title>
        <authorList>
            <person name="Komaki H."/>
            <person name="Tamura T."/>
        </authorList>
    </citation>
    <scope>NUCLEOTIDE SEQUENCE</scope>
    <source>
        <strain evidence="2">NBRC 107355</strain>
    </source>
</reference>
<sequence length="364" mass="38643">MTDQKTAEPQAAAEELSGRIFTAGVAAAELYGVYLGLSLGLYRALADTPDITAADLADSTGLDRRYTREWLQGQAVSGFVRASGPDMATATFDLPEGGREVLVDEVSPYYLAALSRLPAALGRALPQLVSAFRTGAGVPLPEYGPDAVAGQAALNRPAYHNELADWIATMPDVAARLTDTARPARIADLGCGTGWAAIALATHFPVTVDGFDVDSATVGEARLNVASHGLTDRITIAVQDLTEPPPAAGYDLVMFLECLHDMAFPDRALRTARSMLADGGSVFVMEEAAEDALTAPNDDPVQRFLANVGPLWCIPQGRTAPDADPVGPVIRAARLTDLATAAGFRRTEILPVENPVFRFYRLHP</sequence>
<dbReference type="Pfam" id="PF13489">
    <property type="entry name" value="Methyltransf_23"/>
    <property type="match status" value="1"/>
</dbReference>
<dbReference type="PANTHER" id="PTHR45128">
    <property type="entry name" value="METHYLTRANSFERASE TYPE 11"/>
    <property type="match status" value="1"/>
</dbReference>
<dbReference type="Proteomes" id="UP000612808">
    <property type="component" value="Unassembled WGS sequence"/>
</dbReference>
<gene>
    <name evidence="2" type="ORF">Aru02nite_55220</name>
</gene>
<proteinExistence type="predicted"/>
<dbReference type="GO" id="GO:0032259">
    <property type="term" value="P:methylation"/>
    <property type="evidence" value="ECO:0007669"/>
    <property type="project" value="UniProtKB-KW"/>
</dbReference>
<name>A0A8J3J5Q0_9ACTN</name>
<dbReference type="CDD" id="cd02440">
    <property type="entry name" value="AdoMet_MTases"/>
    <property type="match status" value="1"/>
</dbReference>
<dbReference type="InterPro" id="IPR048711">
    <property type="entry name" value="WHD_Rv2258c"/>
</dbReference>
<keyword evidence="2" id="KW-0489">Methyltransferase</keyword>
<dbReference type="AlphaFoldDB" id="A0A8J3J5Q0"/>
<dbReference type="PANTHER" id="PTHR45128:SF2">
    <property type="entry name" value="METHYLTRANSFERASE DOMAIN-CONTAINING PROTEIN"/>
    <property type="match status" value="1"/>
</dbReference>
<dbReference type="InterPro" id="IPR029063">
    <property type="entry name" value="SAM-dependent_MTases_sf"/>
</dbReference>
<evidence type="ECO:0000259" key="1">
    <source>
        <dbReference type="Pfam" id="PF21320"/>
    </source>
</evidence>
<protein>
    <submittedName>
        <fullName evidence="2">SAM-dependent methyltransferase</fullName>
    </submittedName>
</protein>
<dbReference type="RefSeq" id="WP_203662470.1">
    <property type="nucleotide sequence ID" value="NZ_BAAAZM010000017.1"/>
</dbReference>
<feature type="domain" description="S-adenosylmethionine-dependent methyltransferase Rv2258c-like winged HTH" evidence="1">
    <location>
        <begin position="35"/>
        <end position="96"/>
    </location>
</feature>
<keyword evidence="3" id="KW-1185">Reference proteome</keyword>
<accession>A0A8J3J5Q0</accession>
<dbReference type="Pfam" id="PF21320">
    <property type="entry name" value="WHD_Rv2258c"/>
    <property type="match status" value="1"/>
</dbReference>
<evidence type="ECO:0000313" key="3">
    <source>
        <dbReference type="Proteomes" id="UP000612808"/>
    </source>
</evidence>
<dbReference type="EMBL" id="BOMB01000032">
    <property type="protein sequence ID" value="GID14633.1"/>
    <property type="molecule type" value="Genomic_DNA"/>
</dbReference>
<dbReference type="GO" id="GO:0008168">
    <property type="term" value="F:methyltransferase activity"/>
    <property type="evidence" value="ECO:0007669"/>
    <property type="project" value="UniProtKB-KW"/>
</dbReference>
<evidence type="ECO:0000313" key="2">
    <source>
        <dbReference type="EMBL" id="GID14633.1"/>
    </source>
</evidence>
<dbReference type="SUPFAM" id="SSF53335">
    <property type="entry name" value="S-adenosyl-L-methionine-dependent methyltransferases"/>
    <property type="match status" value="1"/>
</dbReference>
<keyword evidence="2" id="KW-0808">Transferase</keyword>